<dbReference type="AlphaFoldDB" id="A0A119VDJ8"/>
<accession>A0A119VDJ8</accession>
<protein>
    <submittedName>
        <fullName evidence="1">Uncharacterized protein</fullName>
    </submittedName>
</protein>
<name>A0A119VDJ8_9BURK</name>
<sequence length="130" mass="13929">MDAYRWAQERLGGAPAYPGHPLVLSTIIMHAFDNLEAADKPTIHGWSAALGDCRIPGAGDHVGQAIRLLRMGRDGASADELVAAACRYWIDGNAGGHHANVPLGNAQAATIEPLFRETIAVWLRPALARR</sequence>
<dbReference type="EMBL" id="LPLZ01000079">
    <property type="protein sequence ID" value="KWN05909.1"/>
    <property type="molecule type" value="Genomic_DNA"/>
</dbReference>
<comment type="caution">
    <text evidence="1">The sequence shown here is derived from an EMBL/GenBank/DDBJ whole genome shotgun (WGS) entry which is preliminary data.</text>
</comment>
<evidence type="ECO:0000313" key="2">
    <source>
        <dbReference type="Proteomes" id="UP000068016"/>
    </source>
</evidence>
<dbReference type="Proteomes" id="UP000068016">
    <property type="component" value="Unassembled WGS sequence"/>
</dbReference>
<reference evidence="1 2" key="1">
    <citation type="submission" date="2015-11" db="EMBL/GenBank/DDBJ databases">
        <title>Expanding the genomic diversity of Burkholderia species for the development of highly accurate diagnostics.</title>
        <authorList>
            <person name="Sahl J."/>
            <person name="Keim P."/>
            <person name="Wagner D."/>
        </authorList>
    </citation>
    <scope>NUCLEOTIDE SEQUENCE [LARGE SCALE GENOMIC DNA]</scope>
    <source>
        <strain evidence="1 2">MSMB793WGS</strain>
    </source>
</reference>
<gene>
    <name evidence="1" type="ORF">WT83_27580</name>
</gene>
<evidence type="ECO:0000313" key="1">
    <source>
        <dbReference type="EMBL" id="KWN05909.1"/>
    </source>
</evidence>
<organism evidence="1 2">
    <name type="scientific">Burkholderia territorii</name>
    <dbReference type="NCBI Taxonomy" id="1503055"/>
    <lineage>
        <taxon>Bacteria</taxon>
        <taxon>Pseudomonadati</taxon>
        <taxon>Pseudomonadota</taxon>
        <taxon>Betaproteobacteria</taxon>
        <taxon>Burkholderiales</taxon>
        <taxon>Burkholderiaceae</taxon>
        <taxon>Burkholderia</taxon>
        <taxon>Burkholderia cepacia complex</taxon>
    </lineage>
</organism>
<proteinExistence type="predicted"/>